<feature type="compositionally biased region" description="Basic and acidic residues" evidence="1">
    <location>
        <begin position="140"/>
        <end position="150"/>
    </location>
</feature>
<organism evidence="2 3">
    <name type="scientific">Rhipicephalus microplus</name>
    <name type="common">Cattle tick</name>
    <name type="synonym">Boophilus microplus</name>
    <dbReference type="NCBI Taxonomy" id="6941"/>
    <lineage>
        <taxon>Eukaryota</taxon>
        <taxon>Metazoa</taxon>
        <taxon>Ecdysozoa</taxon>
        <taxon>Arthropoda</taxon>
        <taxon>Chelicerata</taxon>
        <taxon>Arachnida</taxon>
        <taxon>Acari</taxon>
        <taxon>Parasitiformes</taxon>
        <taxon>Ixodida</taxon>
        <taxon>Ixodoidea</taxon>
        <taxon>Ixodidae</taxon>
        <taxon>Rhipicephalinae</taxon>
        <taxon>Rhipicephalus</taxon>
        <taxon>Boophilus</taxon>
    </lineage>
</organism>
<feature type="region of interest" description="Disordered" evidence="1">
    <location>
        <begin position="69"/>
        <end position="161"/>
    </location>
</feature>
<evidence type="ECO:0000256" key="1">
    <source>
        <dbReference type="SAM" id="MobiDB-lite"/>
    </source>
</evidence>
<feature type="region of interest" description="Disordered" evidence="1">
    <location>
        <begin position="27"/>
        <end position="55"/>
    </location>
</feature>
<reference evidence="2" key="2">
    <citation type="submission" date="2021-09" db="EMBL/GenBank/DDBJ databases">
        <authorList>
            <person name="Jia N."/>
            <person name="Wang J."/>
            <person name="Shi W."/>
            <person name="Du L."/>
            <person name="Sun Y."/>
            <person name="Zhan W."/>
            <person name="Jiang J."/>
            <person name="Wang Q."/>
            <person name="Zhang B."/>
            <person name="Ji P."/>
            <person name="Sakyi L.B."/>
            <person name="Cui X."/>
            <person name="Yuan T."/>
            <person name="Jiang B."/>
            <person name="Yang W."/>
            <person name="Lam T.T.-Y."/>
            <person name="Chang Q."/>
            <person name="Ding S."/>
            <person name="Wang X."/>
            <person name="Zhu J."/>
            <person name="Ruan X."/>
            <person name="Zhao L."/>
            <person name="Wei J."/>
            <person name="Que T."/>
            <person name="Du C."/>
            <person name="Cheng J."/>
            <person name="Dai P."/>
            <person name="Han X."/>
            <person name="Huang E."/>
            <person name="Gao Y."/>
            <person name="Liu J."/>
            <person name="Shao H."/>
            <person name="Ye R."/>
            <person name="Li L."/>
            <person name="Wei W."/>
            <person name="Wang X."/>
            <person name="Wang C."/>
            <person name="Huo Q."/>
            <person name="Li W."/>
            <person name="Guo W."/>
            <person name="Chen H."/>
            <person name="Chen S."/>
            <person name="Zhou L."/>
            <person name="Zhou L."/>
            <person name="Ni X."/>
            <person name="Tian J."/>
            <person name="Zhou Y."/>
            <person name="Sheng Y."/>
            <person name="Liu T."/>
            <person name="Pan Y."/>
            <person name="Xia L."/>
            <person name="Li J."/>
            <person name="Zhao F."/>
            <person name="Cao W."/>
        </authorList>
    </citation>
    <scope>NUCLEOTIDE SEQUENCE</scope>
    <source>
        <strain evidence="2">Rmic-2018</strain>
        <tissue evidence="2">Larvae</tissue>
    </source>
</reference>
<evidence type="ECO:0000313" key="2">
    <source>
        <dbReference type="EMBL" id="KAH8029756.1"/>
    </source>
</evidence>
<proteinExistence type="predicted"/>
<reference evidence="2" key="1">
    <citation type="journal article" date="2020" name="Cell">
        <title>Large-Scale Comparative Analyses of Tick Genomes Elucidate Their Genetic Diversity and Vector Capacities.</title>
        <authorList>
            <consortium name="Tick Genome and Microbiome Consortium (TIGMIC)"/>
            <person name="Jia N."/>
            <person name="Wang J."/>
            <person name="Shi W."/>
            <person name="Du L."/>
            <person name="Sun Y."/>
            <person name="Zhan W."/>
            <person name="Jiang J.F."/>
            <person name="Wang Q."/>
            <person name="Zhang B."/>
            <person name="Ji P."/>
            <person name="Bell-Sakyi L."/>
            <person name="Cui X.M."/>
            <person name="Yuan T.T."/>
            <person name="Jiang B.G."/>
            <person name="Yang W.F."/>
            <person name="Lam T.T."/>
            <person name="Chang Q.C."/>
            <person name="Ding S.J."/>
            <person name="Wang X.J."/>
            <person name="Zhu J.G."/>
            <person name="Ruan X.D."/>
            <person name="Zhao L."/>
            <person name="Wei J.T."/>
            <person name="Ye R.Z."/>
            <person name="Que T.C."/>
            <person name="Du C.H."/>
            <person name="Zhou Y.H."/>
            <person name="Cheng J.X."/>
            <person name="Dai P.F."/>
            <person name="Guo W.B."/>
            <person name="Han X.H."/>
            <person name="Huang E.J."/>
            <person name="Li L.F."/>
            <person name="Wei W."/>
            <person name="Gao Y.C."/>
            <person name="Liu J.Z."/>
            <person name="Shao H.Z."/>
            <person name="Wang X."/>
            <person name="Wang C.C."/>
            <person name="Yang T.C."/>
            <person name="Huo Q.B."/>
            <person name="Li W."/>
            <person name="Chen H.Y."/>
            <person name="Chen S.E."/>
            <person name="Zhou L.G."/>
            <person name="Ni X.B."/>
            <person name="Tian J.H."/>
            <person name="Sheng Y."/>
            <person name="Liu T."/>
            <person name="Pan Y.S."/>
            <person name="Xia L.Y."/>
            <person name="Li J."/>
            <person name="Zhao F."/>
            <person name="Cao W.C."/>
        </authorList>
    </citation>
    <scope>NUCLEOTIDE SEQUENCE</scope>
    <source>
        <strain evidence="2">Rmic-2018</strain>
    </source>
</reference>
<evidence type="ECO:0000313" key="3">
    <source>
        <dbReference type="Proteomes" id="UP000821866"/>
    </source>
</evidence>
<comment type="caution">
    <text evidence="2">The sequence shown here is derived from an EMBL/GenBank/DDBJ whole genome shotgun (WGS) entry which is preliminary data.</text>
</comment>
<accession>A0A9J6E601</accession>
<gene>
    <name evidence="2" type="ORF">HPB51_003708</name>
</gene>
<protein>
    <submittedName>
        <fullName evidence="2">Uncharacterized protein</fullName>
    </submittedName>
</protein>
<sequence>MSRANIHSRKKRRTGADNILNGTSARTVQRGMSKRTGDKSVKTATRQRVTRASREVDEDLDLLQGRLLGKQQQRAASTIVPGASPLRSKPPKTVPLWPRHREASGIACGRYAKLPRHPPRHRQQATTTTDDHAGSGGNGDIRREHRDPRQLPDTTNQDLDVKIIQCAE</sequence>
<dbReference type="EMBL" id="JABSTU010000005">
    <property type="protein sequence ID" value="KAH8029756.1"/>
    <property type="molecule type" value="Genomic_DNA"/>
</dbReference>
<dbReference type="AlphaFoldDB" id="A0A9J6E601"/>
<name>A0A9J6E601_RHIMP</name>
<dbReference type="Proteomes" id="UP000821866">
    <property type="component" value="Chromosome 3"/>
</dbReference>
<keyword evidence="3" id="KW-1185">Reference proteome</keyword>
<feature type="compositionally biased region" description="Basic residues" evidence="1">
    <location>
        <begin position="113"/>
        <end position="123"/>
    </location>
</feature>